<evidence type="ECO:0000256" key="1">
    <source>
        <dbReference type="ARBA" id="ARBA00007867"/>
    </source>
</evidence>
<reference evidence="6" key="1">
    <citation type="submission" date="2023-01" db="EMBL/GenBank/DDBJ databases">
        <title>Key to firefly adult light organ development and bioluminescence: homeobox transcription factors regulate luciferase expression and transportation to peroxisome.</title>
        <authorList>
            <person name="Fu X."/>
        </authorList>
    </citation>
    <scope>NUCLEOTIDE SEQUENCE [LARGE SCALE GENOMIC DNA]</scope>
</reference>
<dbReference type="PANTHER" id="PTHR46315">
    <property type="entry name" value="SPERMINE SYNTHASE"/>
    <property type="match status" value="1"/>
</dbReference>
<evidence type="ECO:0000256" key="2">
    <source>
        <dbReference type="ARBA" id="ARBA00022679"/>
    </source>
</evidence>
<dbReference type="PANTHER" id="PTHR46315:SF1">
    <property type="entry name" value="SPERMINE SYNTHASE"/>
    <property type="match status" value="1"/>
</dbReference>
<protein>
    <recommendedName>
        <fullName evidence="4">PABS domain-containing protein</fullName>
    </recommendedName>
</protein>
<comment type="caution">
    <text evidence="5">The sequence shown here is derived from an EMBL/GenBank/DDBJ whole genome shotgun (WGS) entry which is preliminary data.</text>
</comment>
<evidence type="ECO:0000256" key="3">
    <source>
        <dbReference type="PROSITE-ProRule" id="PRU00354"/>
    </source>
</evidence>
<keyword evidence="2 3" id="KW-0808">Transferase</keyword>
<dbReference type="Proteomes" id="UP001353858">
    <property type="component" value="Unassembled WGS sequence"/>
</dbReference>
<accession>A0AAN7SG60</accession>
<dbReference type="InterPro" id="IPR030374">
    <property type="entry name" value="PABS"/>
</dbReference>
<dbReference type="InterPro" id="IPR029063">
    <property type="entry name" value="SAM-dependent_MTases_sf"/>
</dbReference>
<gene>
    <name evidence="5" type="ORF">RN001_010635</name>
</gene>
<dbReference type="AlphaFoldDB" id="A0AAN7SG60"/>
<dbReference type="GO" id="GO:0006597">
    <property type="term" value="P:spermine biosynthetic process"/>
    <property type="evidence" value="ECO:0007669"/>
    <property type="project" value="InterPro"/>
</dbReference>
<feature type="active site" description="Proton acceptor" evidence="3">
    <location>
        <position position="266"/>
    </location>
</feature>
<feature type="domain" description="PABS" evidence="4">
    <location>
        <begin position="125"/>
        <end position="349"/>
    </location>
</feature>
<evidence type="ECO:0000313" key="5">
    <source>
        <dbReference type="EMBL" id="KAK4878129.1"/>
    </source>
</evidence>
<name>A0AAN7SG60_9COLE</name>
<keyword evidence="6" id="KW-1185">Reference proteome</keyword>
<evidence type="ECO:0000313" key="6">
    <source>
        <dbReference type="Proteomes" id="UP001353858"/>
    </source>
</evidence>
<dbReference type="Gene3D" id="3.40.50.150">
    <property type="entry name" value="Vaccinia Virus protein VP39"/>
    <property type="match status" value="1"/>
</dbReference>
<dbReference type="Pfam" id="PF17284">
    <property type="entry name" value="Spermine_synt_N"/>
    <property type="match status" value="1"/>
</dbReference>
<dbReference type="EMBL" id="JARPUR010000004">
    <property type="protein sequence ID" value="KAK4878129.1"/>
    <property type="molecule type" value="Genomic_DNA"/>
</dbReference>
<comment type="similarity">
    <text evidence="1">Belongs to the spermidine/spermine synthase family.</text>
</comment>
<dbReference type="InterPro" id="IPR037163">
    <property type="entry name" value="Spermidine_synt_N_sf"/>
</dbReference>
<keyword evidence="3" id="KW-0620">Polyamine biosynthesis</keyword>
<organism evidence="5 6">
    <name type="scientific">Aquatica leii</name>
    <dbReference type="NCBI Taxonomy" id="1421715"/>
    <lineage>
        <taxon>Eukaryota</taxon>
        <taxon>Metazoa</taxon>
        <taxon>Ecdysozoa</taxon>
        <taxon>Arthropoda</taxon>
        <taxon>Hexapoda</taxon>
        <taxon>Insecta</taxon>
        <taxon>Pterygota</taxon>
        <taxon>Neoptera</taxon>
        <taxon>Endopterygota</taxon>
        <taxon>Coleoptera</taxon>
        <taxon>Polyphaga</taxon>
        <taxon>Elateriformia</taxon>
        <taxon>Elateroidea</taxon>
        <taxon>Lampyridae</taxon>
        <taxon>Luciolinae</taxon>
        <taxon>Aquatica</taxon>
    </lineage>
</organism>
<proteinExistence type="inferred from homology"/>
<dbReference type="SUPFAM" id="SSF53335">
    <property type="entry name" value="S-adenosyl-L-methionine-dependent methyltransferases"/>
    <property type="match status" value="1"/>
</dbReference>
<dbReference type="GO" id="GO:0016768">
    <property type="term" value="F:spermine synthase activity"/>
    <property type="evidence" value="ECO:0007669"/>
    <property type="project" value="InterPro"/>
</dbReference>
<dbReference type="Pfam" id="PF01564">
    <property type="entry name" value="Spermine_synth"/>
    <property type="match status" value="1"/>
</dbReference>
<dbReference type="PROSITE" id="PS51006">
    <property type="entry name" value="PABS_2"/>
    <property type="match status" value="1"/>
</dbReference>
<dbReference type="InterPro" id="IPR035246">
    <property type="entry name" value="Spermidine_synt_N"/>
</dbReference>
<evidence type="ECO:0000259" key="4">
    <source>
        <dbReference type="PROSITE" id="PS51006"/>
    </source>
</evidence>
<dbReference type="Gene3D" id="2.30.140.10">
    <property type="entry name" value="Spermidine synthase, tetramerisation domain"/>
    <property type="match status" value="1"/>
</dbReference>
<dbReference type="InterPro" id="IPR015576">
    <property type="entry name" value="Spermine_synthase_animal"/>
</dbReference>
<sequence length="353" mass="40641">MSTVQTTLLDFSVDPKDVKNESQLSILTTNIENVLRDFLINLKLMSTFSLDGEIYKVYTGDMKSVVTLRIFNSGLITINIEYLKGENQDDLLPIEKYRQMEQNLRGCGIKRESWFAPIKRGTFCKYYITSDERLIEYDIDDLLFEERSPFQKVQVVHSQSLGNMLVLDDLQNIAEVDLIYTETLMAKGKESYKDKEIVILEEPKNVIMLEIDEVVIRACSKHMRSICGDVLDSRSGPNYQIIIGDCLQSLSAFHKEGQTFDYIFGDLTDVPITETSETWNFVKNYLELSFKILKPSGKFMTHGNGACCKTALQRFETYLSTLKPSLVVDKCQSFIPSFMEFWVFYAIRFAEQD</sequence>
<dbReference type="FunFam" id="3.40.50.150:FF:000197">
    <property type="entry name" value="spermine synthase isoform X2"/>
    <property type="match status" value="1"/>
</dbReference>